<proteinExistence type="predicted"/>
<sequence length="140" mass="14621">MVAKLVTWSVTLAAVAALSLVGRSGQGPAAEPGESLERMLVAMGNREYEDACRLTAQDGAPVEDGAALTDCVATMRVYAEGLRPESVQGLRQVSVPDVAATGSQVEIPGARIAGVSQPFADGSFVLVRIDDRWYVVVATS</sequence>
<accession>A0A5C4MNH5</accession>
<feature type="chain" id="PRO_5036138730" description="Nuclear transport factor 2 family protein" evidence="1">
    <location>
        <begin position="30"/>
        <end position="140"/>
    </location>
</feature>
<comment type="caution">
    <text evidence="3">The sequence shown here is derived from an EMBL/GenBank/DDBJ whole genome shotgun (WGS) entry which is preliminary data.</text>
</comment>
<protein>
    <recommendedName>
        <fullName evidence="5">Nuclear transport factor 2 family protein</fullName>
    </recommendedName>
</protein>
<dbReference type="Proteomes" id="UP000306740">
    <property type="component" value="Unassembled WGS sequence"/>
</dbReference>
<dbReference type="EMBL" id="VDFR01000048">
    <property type="protein sequence ID" value="TNC47142.1"/>
    <property type="molecule type" value="Genomic_DNA"/>
</dbReference>
<dbReference type="EMBL" id="VDFR01000051">
    <property type="protein sequence ID" value="TNC46810.1"/>
    <property type="molecule type" value="Genomic_DNA"/>
</dbReference>
<evidence type="ECO:0000313" key="4">
    <source>
        <dbReference type="Proteomes" id="UP000306740"/>
    </source>
</evidence>
<keyword evidence="1" id="KW-0732">Signal</keyword>
<feature type="signal peptide" evidence="1">
    <location>
        <begin position="1"/>
        <end position="29"/>
    </location>
</feature>
<evidence type="ECO:0000313" key="2">
    <source>
        <dbReference type="EMBL" id="TNC46810.1"/>
    </source>
</evidence>
<dbReference type="RefSeq" id="WP_139087092.1">
    <property type="nucleotide sequence ID" value="NZ_VDFR01000048.1"/>
</dbReference>
<evidence type="ECO:0000313" key="3">
    <source>
        <dbReference type="EMBL" id="TNC47142.1"/>
    </source>
</evidence>
<dbReference type="OrthoDB" id="3830467at2"/>
<evidence type="ECO:0008006" key="5">
    <source>
        <dbReference type="Google" id="ProtNLM"/>
    </source>
</evidence>
<organism evidence="3 4">
    <name type="scientific">Mumia zhuanghuii</name>
    <dbReference type="NCBI Taxonomy" id="2585211"/>
    <lineage>
        <taxon>Bacteria</taxon>
        <taxon>Bacillati</taxon>
        <taxon>Actinomycetota</taxon>
        <taxon>Actinomycetes</taxon>
        <taxon>Propionibacteriales</taxon>
        <taxon>Nocardioidaceae</taxon>
        <taxon>Mumia</taxon>
    </lineage>
</organism>
<dbReference type="AlphaFoldDB" id="A0A5C4MNH5"/>
<evidence type="ECO:0000256" key="1">
    <source>
        <dbReference type="SAM" id="SignalP"/>
    </source>
</evidence>
<reference evidence="3 4" key="1">
    <citation type="submission" date="2019-05" db="EMBL/GenBank/DDBJ databases">
        <title>Mumia sp. nov., isolated from the intestinal contents of plateau pika (Ochotona curzoniae) in the Qinghai-Tibet plateau of China.</title>
        <authorList>
            <person name="Tian Z."/>
        </authorList>
    </citation>
    <scope>NUCLEOTIDE SEQUENCE [LARGE SCALE GENOMIC DNA]</scope>
    <source>
        <strain evidence="4">527</strain>
        <strain evidence="3">Z527</strain>
    </source>
</reference>
<name>A0A5C4MNH5_9ACTN</name>
<gene>
    <name evidence="3" type="ORF">FHE65_11040</name>
    <name evidence="2" type="ORF">FHE65_11545</name>
</gene>